<evidence type="ECO:0000256" key="2">
    <source>
        <dbReference type="SAM" id="SignalP"/>
    </source>
</evidence>
<feature type="chain" id="PRO_5021831906" evidence="2">
    <location>
        <begin position="23"/>
        <end position="195"/>
    </location>
</feature>
<feature type="compositionally biased region" description="Low complexity" evidence="1">
    <location>
        <begin position="55"/>
        <end position="76"/>
    </location>
</feature>
<name>A0A561XSM0_ACIDE</name>
<evidence type="ECO:0000313" key="4">
    <source>
        <dbReference type="EMBL" id="TWG39114.1"/>
    </source>
</evidence>
<dbReference type="EMBL" id="VJWE01000011">
    <property type="protein sequence ID" value="TWG39114.1"/>
    <property type="molecule type" value="Genomic_DNA"/>
</dbReference>
<protein>
    <submittedName>
        <fullName evidence="4">Uncharacterized protein DUF4124</fullName>
    </submittedName>
</protein>
<reference evidence="4 5" key="1">
    <citation type="journal article" date="2015" name="Stand. Genomic Sci.">
        <title>Genomic Encyclopedia of Bacterial and Archaeal Type Strains, Phase III: the genomes of soil and plant-associated and newly described type strains.</title>
        <authorList>
            <person name="Whitman W.B."/>
            <person name="Woyke T."/>
            <person name="Klenk H.P."/>
            <person name="Zhou Y."/>
            <person name="Lilburn T.G."/>
            <person name="Beck B.J."/>
            <person name="De Vos P."/>
            <person name="Vandamme P."/>
            <person name="Eisen J.A."/>
            <person name="Garrity G."/>
            <person name="Hugenholtz P."/>
            <person name="Kyrpides N.C."/>
        </authorList>
    </citation>
    <scope>NUCLEOTIDE SEQUENCE [LARGE SCALE GENOMIC DNA]</scope>
    <source>
        <strain evidence="4 5">DSM 64</strain>
    </source>
</reference>
<feature type="signal peptide" evidence="2">
    <location>
        <begin position="1"/>
        <end position="22"/>
    </location>
</feature>
<evidence type="ECO:0000259" key="3">
    <source>
        <dbReference type="Pfam" id="PF13511"/>
    </source>
</evidence>
<accession>A0A561XSM0</accession>
<evidence type="ECO:0000313" key="5">
    <source>
        <dbReference type="Proteomes" id="UP000321485"/>
    </source>
</evidence>
<gene>
    <name evidence="4" type="ORF">ATF69_0982</name>
</gene>
<sequence>MGKLAWMACVVAVWAWGAGAQAQPVYKWVDADGKTHYGSQPPPAKQDAEPLKLQSNNGTSGGSTSSGNKGASAKAGQQYNPDGTKKVSKDVEEFGEGLKKSLGTVDSQQVPLNCAVAVDNIHYQADLMLEVGQKNVRDGYMTQAAFDSAAPKIREAKGKYSVSDCQGASGNKKSFYQCMSSSKNHVTGCDKQYKH</sequence>
<keyword evidence="2" id="KW-0732">Signal</keyword>
<dbReference type="AlphaFoldDB" id="A0A561XSM0"/>
<evidence type="ECO:0000256" key="1">
    <source>
        <dbReference type="SAM" id="MobiDB-lite"/>
    </source>
</evidence>
<dbReference type="RefSeq" id="WP_146870054.1">
    <property type="nucleotide sequence ID" value="NZ_VJWE01000011.1"/>
</dbReference>
<dbReference type="Pfam" id="PF13511">
    <property type="entry name" value="DUF4124"/>
    <property type="match status" value="1"/>
</dbReference>
<dbReference type="InterPro" id="IPR025392">
    <property type="entry name" value="DUF4124"/>
</dbReference>
<comment type="caution">
    <text evidence="4">The sequence shown here is derived from an EMBL/GenBank/DDBJ whole genome shotgun (WGS) entry which is preliminary data.</text>
</comment>
<proteinExistence type="predicted"/>
<dbReference type="Proteomes" id="UP000321485">
    <property type="component" value="Unassembled WGS sequence"/>
</dbReference>
<feature type="domain" description="DUF4124" evidence="3">
    <location>
        <begin position="14"/>
        <end position="53"/>
    </location>
</feature>
<organism evidence="4 5">
    <name type="scientific">Acidovorax delafieldii</name>
    <name type="common">Pseudomonas delafieldii</name>
    <dbReference type="NCBI Taxonomy" id="47920"/>
    <lineage>
        <taxon>Bacteria</taxon>
        <taxon>Pseudomonadati</taxon>
        <taxon>Pseudomonadota</taxon>
        <taxon>Betaproteobacteria</taxon>
        <taxon>Burkholderiales</taxon>
        <taxon>Comamonadaceae</taxon>
        <taxon>Acidovorax</taxon>
    </lineage>
</organism>
<dbReference type="GeneID" id="51110052"/>
<feature type="region of interest" description="Disordered" evidence="1">
    <location>
        <begin position="36"/>
        <end position="85"/>
    </location>
</feature>